<protein>
    <recommendedName>
        <fullName evidence="3">DUF402 domain-containing protein</fullName>
    </recommendedName>
</protein>
<dbReference type="Proteomes" id="UP001549145">
    <property type="component" value="Unassembled WGS sequence"/>
</dbReference>
<evidence type="ECO:0008006" key="3">
    <source>
        <dbReference type="Google" id="ProtNLM"/>
    </source>
</evidence>
<sequence>MTEAWAGRTFRNAAPLTLRGDNPVDGYSAEDLRGHGWAPGGYMGTCQDCVEVHVGGDKRCRRCRACAIKALEASRNRPRWQSGHKGIPTDRPVWAYFYWSGSSEDEDIMLLHGISDEGGEVFTVQHERVRDWDRYGHVICWIDVEERPALSVEAVDAIVAALADQRSIHWSCADHIVEDWLHQTALQAVVDGHRDATRIAAAALKSRELDFSRYYG</sequence>
<keyword evidence="2" id="KW-1185">Reference proteome</keyword>
<evidence type="ECO:0000313" key="2">
    <source>
        <dbReference type="Proteomes" id="UP001549145"/>
    </source>
</evidence>
<name>A0ABV2L887_9HYPH</name>
<reference evidence="1 2" key="1">
    <citation type="submission" date="2024-06" db="EMBL/GenBank/DDBJ databases">
        <title>Genomic Encyclopedia of Type Strains, Phase IV (KMG-IV): sequencing the most valuable type-strain genomes for metagenomic binning, comparative biology and taxonomic classification.</title>
        <authorList>
            <person name="Goeker M."/>
        </authorList>
    </citation>
    <scope>NUCLEOTIDE SEQUENCE [LARGE SCALE GENOMIC DNA]</scope>
    <source>
        <strain evidence="1 2">DSM 21331</strain>
    </source>
</reference>
<accession>A0ABV2L887</accession>
<gene>
    <name evidence="1" type="ORF">ABID43_003609</name>
</gene>
<dbReference type="RefSeq" id="WP_056096907.1">
    <property type="nucleotide sequence ID" value="NZ_BPQL01000070.1"/>
</dbReference>
<dbReference type="EMBL" id="JBEPMM010000011">
    <property type="protein sequence ID" value="MET3694054.1"/>
    <property type="molecule type" value="Genomic_DNA"/>
</dbReference>
<organism evidence="1 2">
    <name type="scientific">Methylobacterium goesingense</name>
    <dbReference type="NCBI Taxonomy" id="243690"/>
    <lineage>
        <taxon>Bacteria</taxon>
        <taxon>Pseudomonadati</taxon>
        <taxon>Pseudomonadota</taxon>
        <taxon>Alphaproteobacteria</taxon>
        <taxon>Hyphomicrobiales</taxon>
        <taxon>Methylobacteriaceae</taxon>
        <taxon>Methylobacterium</taxon>
    </lineage>
</organism>
<comment type="caution">
    <text evidence="1">The sequence shown here is derived from an EMBL/GenBank/DDBJ whole genome shotgun (WGS) entry which is preliminary data.</text>
</comment>
<evidence type="ECO:0000313" key="1">
    <source>
        <dbReference type="EMBL" id="MET3694054.1"/>
    </source>
</evidence>
<proteinExistence type="predicted"/>